<dbReference type="PATRIC" id="fig|883079.3.peg.450"/>
<gene>
    <name evidence="2" type="ORF">HMPREF9696_00435</name>
</gene>
<evidence type="ECO:0000313" key="3">
    <source>
        <dbReference type="Proteomes" id="UP000001095"/>
    </source>
</evidence>
<protein>
    <recommendedName>
        <fullName evidence="4">DUF3489 domain-containing protein</fullName>
    </recommendedName>
</protein>
<dbReference type="OrthoDB" id="7206991at2"/>
<feature type="region of interest" description="Disordered" evidence="1">
    <location>
        <begin position="1"/>
        <end position="83"/>
    </location>
</feature>
<dbReference type="AlphaFoldDB" id="K8PJT7"/>
<comment type="caution">
    <text evidence="2">The sequence shown here is derived from an EMBL/GenBank/DDBJ whole genome shotgun (WGS) entry which is preliminary data.</text>
</comment>
<feature type="compositionally biased region" description="Polar residues" evidence="1">
    <location>
        <begin position="51"/>
        <end position="60"/>
    </location>
</feature>
<name>K8PJT7_9BRAD</name>
<sequence length="150" mass="16297">MNIQKAKGTARKAGVTRKPAVTVRQPSKVVKTTRSDKAARSRVRGVAEQPSARSFETAPQSKPAKGPSLHPAVAKPARDSSKQATVLTMLRQPKGTTIADIMKATGWQQHSVRGFFAGVVRKRLSLNLVSDKSGSERSYRIADHRPSQKV</sequence>
<evidence type="ECO:0000256" key="1">
    <source>
        <dbReference type="SAM" id="MobiDB-lite"/>
    </source>
</evidence>
<keyword evidence="3" id="KW-1185">Reference proteome</keyword>
<dbReference type="Proteomes" id="UP000001095">
    <property type="component" value="Unassembled WGS sequence"/>
</dbReference>
<dbReference type="Pfam" id="PF11994">
    <property type="entry name" value="DUF3489"/>
    <property type="match status" value="1"/>
</dbReference>
<proteinExistence type="predicted"/>
<reference evidence="2 3" key="1">
    <citation type="submission" date="2012-04" db="EMBL/GenBank/DDBJ databases">
        <title>The Genome Sequence of Afipia clevelandensis ATCC 49720.</title>
        <authorList>
            <consortium name="The Broad Institute Genome Sequencing Platform"/>
            <person name="Earl A."/>
            <person name="Ward D."/>
            <person name="Feldgarden M."/>
            <person name="Gevers D."/>
            <person name="Huys G."/>
            <person name="Walker B."/>
            <person name="Young S.K."/>
            <person name="Zeng Q."/>
            <person name="Gargeya S."/>
            <person name="Fitzgerald M."/>
            <person name="Haas B."/>
            <person name="Abouelleil A."/>
            <person name="Alvarado L."/>
            <person name="Arachchi H.M."/>
            <person name="Berlin A."/>
            <person name="Chapman S.B."/>
            <person name="Goldberg J."/>
            <person name="Griggs A."/>
            <person name="Gujja S."/>
            <person name="Hansen M."/>
            <person name="Howarth C."/>
            <person name="Imamovic A."/>
            <person name="Larimer J."/>
            <person name="McCowen C."/>
            <person name="Montmayeur A."/>
            <person name="Murphy C."/>
            <person name="Neiman D."/>
            <person name="Pearson M."/>
            <person name="Priest M."/>
            <person name="Roberts A."/>
            <person name="Saif S."/>
            <person name="Shea T."/>
            <person name="Sisk P."/>
            <person name="Sykes S."/>
            <person name="Wortman J."/>
            <person name="Nusbaum C."/>
            <person name="Birren B."/>
        </authorList>
    </citation>
    <scope>NUCLEOTIDE SEQUENCE [LARGE SCALE GENOMIC DNA]</scope>
    <source>
        <strain evidence="2 3">ATCC 49720</strain>
    </source>
</reference>
<dbReference type="HOGENOM" id="CLU_155201_0_0_5"/>
<organism evidence="2 3">
    <name type="scientific">Afipia clevelandensis ATCC 49720</name>
    <dbReference type="NCBI Taxonomy" id="883079"/>
    <lineage>
        <taxon>Bacteria</taxon>
        <taxon>Pseudomonadati</taxon>
        <taxon>Pseudomonadota</taxon>
        <taxon>Alphaproteobacteria</taxon>
        <taxon>Hyphomicrobiales</taxon>
        <taxon>Nitrobacteraceae</taxon>
        <taxon>Afipia</taxon>
    </lineage>
</organism>
<dbReference type="EMBL" id="AGWY01000001">
    <property type="protein sequence ID" value="EKS42892.1"/>
    <property type="molecule type" value="Genomic_DNA"/>
</dbReference>
<evidence type="ECO:0000313" key="2">
    <source>
        <dbReference type="EMBL" id="EKS42892.1"/>
    </source>
</evidence>
<dbReference type="InterPro" id="IPR021880">
    <property type="entry name" value="DUF3489"/>
</dbReference>
<dbReference type="RefSeq" id="WP_002711301.1">
    <property type="nucleotide sequence ID" value="NZ_KB375281.1"/>
</dbReference>
<accession>K8PJT7</accession>
<evidence type="ECO:0008006" key="4">
    <source>
        <dbReference type="Google" id="ProtNLM"/>
    </source>
</evidence>